<proteinExistence type="predicted"/>
<organism evidence="3">
    <name type="scientific">hydrothermal vent metagenome</name>
    <dbReference type="NCBI Taxonomy" id="652676"/>
    <lineage>
        <taxon>unclassified sequences</taxon>
        <taxon>metagenomes</taxon>
        <taxon>ecological metagenomes</taxon>
    </lineage>
</organism>
<gene>
    <name evidence="3" type="ORF">MNBD_GAMMA12-1205</name>
</gene>
<keyword evidence="2" id="KW-0812">Transmembrane</keyword>
<feature type="region of interest" description="Disordered" evidence="1">
    <location>
        <begin position="41"/>
        <end position="66"/>
    </location>
</feature>
<dbReference type="PRINTS" id="PR00834">
    <property type="entry name" value="PROTEASES2C"/>
</dbReference>
<dbReference type="SUPFAM" id="SSF50494">
    <property type="entry name" value="Trypsin-like serine proteases"/>
    <property type="match status" value="1"/>
</dbReference>
<protein>
    <recommendedName>
        <fullName evidence="4">Serine protease</fullName>
    </recommendedName>
</protein>
<evidence type="ECO:0000313" key="3">
    <source>
        <dbReference type="EMBL" id="VAW78305.1"/>
    </source>
</evidence>
<evidence type="ECO:0000256" key="1">
    <source>
        <dbReference type="SAM" id="MobiDB-lite"/>
    </source>
</evidence>
<dbReference type="Pfam" id="PF13365">
    <property type="entry name" value="Trypsin_2"/>
    <property type="match status" value="1"/>
</dbReference>
<keyword evidence="2" id="KW-1133">Transmembrane helix</keyword>
<feature type="compositionally biased region" description="Low complexity" evidence="1">
    <location>
        <begin position="41"/>
        <end position="54"/>
    </location>
</feature>
<name>A0A3B0YBS4_9ZZZZ</name>
<dbReference type="InterPro" id="IPR009003">
    <property type="entry name" value="Peptidase_S1_PA"/>
</dbReference>
<dbReference type="AlphaFoldDB" id="A0A3B0YBS4"/>
<dbReference type="GO" id="GO:0004252">
    <property type="term" value="F:serine-type endopeptidase activity"/>
    <property type="evidence" value="ECO:0007669"/>
    <property type="project" value="InterPro"/>
</dbReference>
<dbReference type="PANTHER" id="PTHR22939:SF129">
    <property type="entry name" value="SERINE PROTEASE HTRA2, MITOCHONDRIAL"/>
    <property type="match status" value="1"/>
</dbReference>
<dbReference type="EMBL" id="UOFL01000146">
    <property type="protein sequence ID" value="VAW78305.1"/>
    <property type="molecule type" value="Genomic_DNA"/>
</dbReference>
<keyword evidence="2" id="KW-0472">Membrane</keyword>
<dbReference type="GO" id="GO:0006508">
    <property type="term" value="P:proteolysis"/>
    <property type="evidence" value="ECO:0007669"/>
    <property type="project" value="InterPro"/>
</dbReference>
<evidence type="ECO:0008006" key="4">
    <source>
        <dbReference type="Google" id="ProtNLM"/>
    </source>
</evidence>
<dbReference type="InterPro" id="IPR001940">
    <property type="entry name" value="Peptidase_S1C"/>
</dbReference>
<evidence type="ECO:0000256" key="2">
    <source>
        <dbReference type="SAM" id="Phobius"/>
    </source>
</evidence>
<reference evidence="3" key="1">
    <citation type="submission" date="2018-06" db="EMBL/GenBank/DDBJ databases">
        <authorList>
            <person name="Zhirakovskaya E."/>
        </authorList>
    </citation>
    <scope>NUCLEOTIDE SEQUENCE</scope>
</reference>
<dbReference type="PANTHER" id="PTHR22939">
    <property type="entry name" value="SERINE PROTEASE FAMILY S1C HTRA-RELATED"/>
    <property type="match status" value="1"/>
</dbReference>
<sequence>MKLQLRQYFSLITLFYVASGGVTLLYPSIGVSNSLFDDVNSGGSNNSSRNSNNRNTRRNSASRDKRYKNFPIKARVEVILPVYRGLSLRKSDLVFPVLKKIFTDVRLRGKIQHPHFSLFLRVETERRKSEVHIKMHIKFNTGTGDNVARISSQGSSGRSYSKSKAYDKAFSKAYARLLYKLVSNRSFKRIVRNGINNSITRKTNLRNLPKISSRYKQLNDSVATIRVLGLDGKGKAGSGFFVSKSGLMLTNHHVISKAKAIWVRLTNNKMYPAVVVAKDAWMDIALLKVKVRGNNFIPLDLYFNRYKIGDEVIAIGSPLSNEETISKGILSSVKNVSGYQVIQTDTAINRGNSGGPLIHLQSKKVIGINTIKRANGIAYAMSLQTIRNFIKENRQIIHVNAKGKVTITKRISFKGRHLSSANAFRQNRRPEVRRIPATRPRYVSRGRSFGITVYSDSVSRSTHSVSARKMAASISQIIETKLHQMSRDSDIKAKVFGSSARKFTYEGRSFKHSKKMCQKHRLDGVVNFFFGSGTGSFGAAEVEVSFYDCRANRKYHGLYNIRLSKDEVSPYSAQINTVLTKLLRKVRK</sequence>
<feature type="transmembrane region" description="Helical" evidence="2">
    <location>
        <begin position="7"/>
        <end position="26"/>
    </location>
</feature>
<dbReference type="Gene3D" id="2.40.10.120">
    <property type="match status" value="1"/>
</dbReference>
<accession>A0A3B0YBS4</accession>